<dbReference type="SUPFAM" id="SSF54452">
    <property type="entry name" value="MHC antigen-recognition domain"/>
    <property type="match status" value="1"/>
</dbReference>
<dbReference type="InterPro" id="IPR036179">
    <property type="entry name" value="Ig-like_dom_sf"/>
</dbReference>
<comment type="subcellular location">
    <subcellularLocation>
        <location evidence="1">Membrane</location>
        <topology evidence="1">Single-pass type I membrane protein</topology>
    </subcellularLocation>
</comment>
<name>A0A7K8ANU5_9CORV</name>
<evidence type="ECO:0000256" key="4">
    <source>
        <dbReference type="ARBA" id="ARBA00022729"/>
    </source>
</evidence>
<keyword evidence="8" id="KW-1015">Disulfide bond</keyword>
<feature type="domain" description="Immunoglobulin C1-set" evidence="12">
    <location>
        <begin position="109"/>
        <end position="180"/>
    </location>
</feature>
<evidence type="ECO:0000259" key="12">
    <source>
        <dbReference type="SMART" id="SM00407"/>
    </source>
</evidence>
<feature type="non-terminal residue" evidence="13">
    <location>
        <position position="1"/>
    </location>
</feature>
<evidence type="ECO:0000256" key="8">
    <source>
        <dbReference type="ARBA" id="ARBA00023157"/>
    </source>
</evidence>
<dbReference type="AlphaFoldDB" id="A0A7K8ANU5"/>
<feature type="non-terminal residue" evidence="13">
    <location>
        <position position="231"/>
    </location>
</feature>
<dbReference type="GO" id="GO:0006955">
    <property type="term" value="P:immune response"/>
    <property type="evidence" value="ECO:0007669"/>
    <property type="project" value="TreeGrafter"/>
</dbReference>
<keyword evidence="6 11" id="KW-1133">Transmembrane helix</keyword>
<dbReference type="InterPro" id="IPR001039">
    <property type="entry name" value="MHC_I_a_a1/a2"/>
</dbReference>
<proteinExistence type="inferred from homology"/>
<evidence type="ECO:0000256" key="2">
    <source>
        <dbReference type="ARBA" id="ARBA00022451"/>
    </source>
</evidence>
<dbReference type="Gene3D" id="2.60.40.10">
    <property type="entry name" value="Immunoglobulins"/>
    <property type="match status" value="1"/>
</dbReference>
<organism evidence="13 14">
    <name type="scientific">Cnemophilus loriae</name>
    <name type="common">Loria's bird-of-paradise</name>
    <dbReference type="NCBI Taxonomy" id="254448"/>
    <lineage>
        <taxon>Eukaryota</taxon>
        <taxon>Metazoa</taxon>
        <taxon>Chordata</taxon>
        <taxon>Craniata</taxon>
        <taxon>Vertebrata</taxon>
        <taxon>Euteleostomi</taxon>
        <taxon>Archelosauria</taxon>
        <taxon>Archosauria</taxon>
        <taxon>Dinosauria</taxon>
        <taxon>Saurischia</taxon>
        <taxon>Theropoda</taxon>
        <taxon>Coelurosauria</taxon>
        <taxon>Aves</taxon>
        <taxon>Neognathae</taxon>
        <taxon>Neoaves</taxon>
        <taxon>Telluraves</taxon>
        <taxon>Australaves</taxon>
        <taxon>Passeriformes</taxon>
        <taxon>Corvoidea</taxon>
        <taxon>Corvidae</taxon>
        <taxon>Cnemophilus</taxon>
    </lineage>
</organism>
<evidence type="ECO:0000313" key="14">
    <source>
        <dbReference type="Proteomes" id="UP000517678"/>
    </source>
</evidence>
<keyword evidence="5" id="KW-0391">Immunity</keyword>
<gene>
    <name evidence="13" type="primary">Ha1f_1</name>
    <name evidence="13" type="ORF">CNELOR_R12031</name>
</gene>
<accession>A0A7K8ANU5</accession>
<dbReference type="Pfam" id="PF07654">
    <property type="entry name" value="C1-set"/>
    <property type="match status" value="1"/>
</dbReference>
<dbReference type="PANTHER" id="PTHR16675:SF242">
    <property type="entry name" value="MAJOR HISTOCOMPATIBILITY COMPLEX CLASS I-RELATED GENE PROTEIN"/>
    <property type="match status" value="1"/>
</dbReference>
<dbReference type="SMART" id="SM00407">
    <property type="entry name" value="IGc1"/>
    <property type="match status" value="1"/>
</dbReference>
<dbReference type="EMBL" id="VZTF01003720">
    <property type="protein sequence ID" value="NXB04386.1"/>
    <property type="molecule type" value="Genomic_DNA"/>
</dbReference>
<feature type="transmembrane region" description="Helical" evidence="11">
    <location>
        <begin position="99"/>
        <end position="120"/>
    </location>
</feature>
<dbReference type="InterPro" id="IPR037055">
    <property type="entry name" value="MHC_I-like_Ag-recog_sf"/>
</dbReference>
<reference evidence="13 14" key="1">
    <citation type="submission" date="2019-09" db="EMBL/GenBank/DDBJ databases">
        <title>Bird 10,000 Genomes (B10K) Project - Family phase.</title>
        <authorList>
            <person name="Zhang G."/>
        </authorList>
    </citation>
    <scope>NUCLEOTIDE SEQUENCE [LARGE SCALE GENOMIC DNA]</scope>
    <source>
        <strain evidence="13">B10K-DU-029-38</strain>
        <tissue evidence="13">Muscle</tissue>
    </source>
</reference>
<dbReference type="InterPro" id="IPR013783">
    <property type="entry name" value="Ig-like_fold"/>
</dbReference>
<dbReference type="PRINTS" id="PR01638">
    <property type="entry name" value="MHCCLASSI"/>
</dbReference>
<dbReference type="Proteomes" id="UP000517678">
    <property type="component" value="Unassembled WGS sequence"/>
</dbReference>
<evidence type="ECO:0000256" key="11">
    <source>
        <dbReference type="SAM" id="Phobius"/>
    </source>
</evidence>
<sequence>RSNPSPGLHTLQEVFGCDLLSDGRVHRFDRLSYDGREFLSFKLGSGRFVVADGAAQITKRRWQNDEIKAEELTNDLGHTCLECLWKYVRYRQKALEHKAGEIVFILYIFSIYVCHTYGFYPSTIRISWMKGNEIWDQEMEWGGIIPNSDGTFHTWARMEALPEEREQHWCRVEHPRMPEPGIFAWEPESSRNLSLVIAVSVIAAIDIILLIRFGVWKLQSGSSPKSILEVA</sequence>
<evidence type="ECO:0000256" key="6">
    <source>
        <dbReference type="ARBA" id="ARBA00022989"/>
    </source>
</evidence>
<dbReference type="GO" id="GO:0002474">
    <property type="term" value="P:antigen processing and presentation of peptide antigen via MHC class I"/>
    <property type="evidence" value="ECO:0007669"/>
    <property type="project" value="UniProtKB-KW"/>
</dbReference>
<dbReference type="GO" id="GO:0009897">
    <property type="term" value="C:external side of plasma membrane"/>
    <property type="evidence" value="ECO:0007669"/>
    <property type="project" value="TreeGrafter"/>
</dbReference>
<dbReference type="SUPFAM" id="SSF48726">
    <property type="entry name" value="Immunoglobulin"/>
    <property type="match status" value="1"/>
</dbReference>
<evidence type="ECO:0000256" key="10">
    <source>
        <dbReference type="RuleBase" id="RU004439"/>
    </source>
</evidence>
<evidence type="ECO:0000256" key="1">
    <source>
        <dbReference type="ARBA" id="ARBA00004479"/>
    </source>
</evidence>
<keyword evidence="3 11" id="KW-0812">Transmembrane</keyword>
<dbReference type="InterPro" id="IPR011161">
    <property type="entry name" value="MHC_I-like_Ag-recog"/>
</dbReference>
<feature type="transmembrane region" description="Helical" evidence="11">
    <location>
        <begin position="193"/>
        <end position="215"/>
    </location>
</feature>
<dbReference type="GO" id="GO:0042612">
    <property type="term" value="C:MHC class I protein complex"/>
    <property type="evidence" value="ECO:0007669"/>
    <property type="project" value="UniProtKB-KW"/>
</dbReference>
<dbReference type="InterPro" id="IPR050208">
    <property type="entry name" value="MHC_class-I_related"/>
</dbReference>
<dbReference type="InterPro" id="IPR011162">
    <property type="entry name" value="MHC_I/II-like_Ag-recog"/>
</dbReference>
<evidence type="ECO:0000256" key="3">
    <source>
        <dbReference type="ARBA" id="ARBA00022692"/>
    </source>
</evidence>
<dbReference type="GO" id="GO:0005615">
    <property type="term" value="C:extracellular space"/>
    <property type="evidence" value="ECO:0007669"/>
    <property type="project" value="TreeGrafter"/>
</dbReference>
<evidence type="ECO:0000256" key="5">
    <source>
        <dbReference type="ARBA" id="ARBA00022859"/>
    </source>
</evidence>
<keyword evidence="7 11" id="KW-0472">Membrane</keyword>
<dbReference type="Pfam" id="PF00129">
    <property type="entry name" value="MHC_I"/>
    <property type="match status" value="1"/>
</dbReference>
<keyword evidence="9" id="KW-0325">Glycoprotein</keyword>
<keyword evidence="2" id="KW-0490">MHC I</keyword>
<dbReference type="Gene3D" id="3.30.500.10">
    <property type="entry name" value="MHC class I-like antigen recognition-like"/>
    <property type="match status" value="1"/>
</dbReference>
<evidence type="ECO:0000256" key="7">
    <source>
        <dbReference type="ARBA" id="ARBA00023136"/>
    </source>
</evidence>
<evidence type="ECO:0000256" key="9">
    <source>
        <dbReference type="ARBA" id="ARBA00023180"/>
    </source>
</evidence>
<comment type="caution">
    <text evidence="13">The sequence shown here is derived from an EMBL/GenBank/DDBJ whole genome shotgun (WGS) entry which is preliminary data.</text>
</comment>
<evidence type="ECO:0000313" key="13">
    <source>
        <dbReference type="EMBL" id="NXB04386.1"/>
    </source>
</evidence>
<dbReference type="InterPro" id="IPR003597">
    <property type="entry name" value="Ig_C1-set"/>
</dbReference>
<keyword evidence="14" id="KW-1185">Reference proteome</keyword>
<comment type="similarity">
    <text evidence="10">Belongs to the MHC class I family.</text>
</comment>
<keyword evidence="4" id="KW-0732">Signal</keyword>
<protein>
    <submittedName>
        <fullName evidence="13">HA1F protein</fullName>
    </submittedName>
</protein>
<dbReference type="PANTHER" id="PTHR16675">
    <property type="entry name" value="MHC CLASS I-RELATED"/>
    <property type="match status" value="1"/>
</dbReference>